<sequence length="51" mass="5950">MGKVLYPERFKDINPEEKADNIYIFLVGKPVYKIMAEHYGGFKKITLEDLS</sequence>
<evidence type="ECO:0000313" key="2">
    <source>
        <dbReference type="Proteomes" id="UP000053695"/>
    </source>
</evidence>
<dbReference type="AlphaFoldDB" id="N6V1A9"/>
<evidence type="ECO:0000313" key="1">
    <source>
        <dbReference type="EMBL" id="ENN96058.1"/>
    </source>
</evidence>
<reference evidence="1 2" key="1">
    <citation type="journal article" date="2013" name="Genome Announc.">
        <title>Draft Genome Sequence of a Highly Flagellated, Fast-Swimming Archaeon, Methanocaldococcus villosus Strain KIN24-T80 (DSM 22612).</title>
        <authorList>
            <person name="Thennarasu S."/>
            <person name="Polireddy D."/>
            <person name="Antony A."/>
            <person name="Yada M.R."/>
            <person name="Algarawi S."/>
            <person name="Sivakumar N."/>
        </authorList>
    </citation>
    <scope>NUCLEOTIDE SEQUENCE [LARGE SCALE GENOMIC DNA]</scope>
    <source>
        <strain evidence="1 2">KIN24-T80</strain>
    </source>
</reference>
<dbReference type="EMBL" id="APMM01000028">
    <property type="protein sequence ID" value="ENN96058.1"/>
    <property type="molecule type" value="Genomic_DNA"/>
</dbReference>
<accession>N6V1A9</accession>
<comment type="caution">
    <text evidence="1">The sequence shown here is derived from an EMBL/GenBank/DDBJ whole genome shotgun (WGS) entry which is preliminary data.</text>
</comment>
<keyword evidence="2" id="KW-1185">Reference proteome</keyword>
<dbReference type="PATRIC" id="fig|1069083.5.peg.838"/>
<protein>
    <submittedName>
        <fullName evidence="1">Periplasmic binding protein</fullName>
    </submittedName>
</protein>
<organism evidence="1 2">
    <name type="scientific">Methanocaldococcus villosus KIN24-T80</name>
    <dbReference type="NCBI Taxonomy" id="1069083"/>
    <lineage>
        <taxon>Archaea</taxon>
        <taxon>Methanobacteriati</taxon>
        <taxon>Methanobacteriota</taxon>
        <taxon>Methanomada group</taxon>
        <taxon>Methanococci</taxon>
        <taxon>Methanococcales</taxon>
        <taxon>Methanocaldococcaceae</taxon>
        <taxon>Methanocaldococcus</taxon>
    </lineage>
</organism>
<proteinExistence type="predicted"/>
<dbReference type="Proteomes" id="UP000053695">
    <property type="component" value="Unassembled WGS sequence"/>
</dbReference>
<gene>
    <name evidence="1" type="ORF">J422_04283</name>
</gene>
<dbReference type="Gene3D" id="3.40.50.1980">
    <property type="entry name" value="Nitrogenase molybdenum iron protein domain"/>
    <property type="match status" value="1"/>
</dbReference>
<name>N6V1A9_9EURY</name>